<evidence type="ECO:0000256" key="5">
    <source>
        <dbReference type="RuleBase" id="RU364019"/>
    </source>
</evidence>
<dbReference type="FunCoup" id="A0A2N3N4W1">
    <property type="interactions" value="277"/>
</dbReference>
<dbReference type="Pfam" id="PF03179">
    <property type="entry name" value="V-ATPase_G"/>
    <property type="match status" value="1"/>
</dbReference>
<dbReference type="InParanoid" id="A0A2N3N4W1"/>
<evidence type="ECO:0000256" key="6">
    <source>
        <dbReference type="SAM" id="Coils"/>
    </source>
</evidence>
<evidence type="ECO:0000313" key="9">
    <source>
        <dbReference type="Proteomes" id="UP000233524"/>
    </source>
</evidence>
<name>A0A2N3N4W1_9PEZI</name>
<dbReference type="EMBL" id="NLAX01000701">
    <property type="protein sequence ID" value="PKS07465.1"/>
    <property type="molecule type" value="Genomic_DNA"/>
</dbReference>
<gene>
    <name evidence="8" type="ORF">jhhlp_006069</name>
</gene>
<protein>
    <recommendedName>
        <fullName evidence="5">V-type proton ATPase subunit G</fullName>
    </recommendedName>
</protein>
<evidence type="ECO:0000256" key="7">
    <source>
        <dbReference type="SAM" id="MobiDB-lite"/>
    </source>
</evidence>
<reference evidence="8 9" key="1">
    <citation type="journal article" date="2017" name="G3 (Bethesda)">
        <title>First Draft Genome Sequence of the Pathogenic Fungus Lomentospora prolificans (Formerly Scedosporium prolificans).</title>
        <authorList>
            <person name="Luo R."/>
            <person name="Zimin A."/>
            <person name="Workman R."/>
            <person name="Fan Y."/>
            <person name="Pertea G."/>
            <person name="Grossman N."/>
            <person name="Wear M.P."/>
            <person name="Jia B."/>
            <person name="Miller H."/>
            <person name="Casadevall A."/>
            <person name="Timp W."/>
            <person name="Zhang S.X."/>
            <person name="Salzberg S.L."/>
        </authorList>
    </citation>
    <scope>NUCLEOTIDE SEQUENCE [LARGE SCALE GENOMIC DNA]</scope>
    <source>
        <strain evidence="8 9">JHH-5317</strain>
    </source>
</reference>
<evidence type="ECO:0000256" key="1">
    <source>
        <dbReference type="ARBA" id="ARBA00010066"/>
    </source>
</evidence>
<dbReference type="Proteomes" id="UP000233524">
    <property type="component" value="Unassembled WGS sequence"/>
</dbReference>
<dbReference type="PANTHER" id="PTHR12713:SF11">
    <property type="entry name" value="V-TYPE PROTON ATPASE SUBUNIT G"/>
    <property type="match status" value="1"/>
</dbReference>
<comment type="subunit">
    <text evidence="5">V-ATPase is a heteromultimeric enzyme made up of two complexes: the ATP-hydrolytic V1 complex and the proton translocation V0 complex.</text>
</comment>
<dbReference type="PANTHER" id="PTHR12713">
    <property type="entry name" value="VACUOLAR ATP SYNTHASE SUBUNIT G"/>
    <property type="match status" value="1"/>
</dbReference>
<dbReference type="GO" id="GO:0046961">
    <property type="term" value="F:proton-transporting ATPase activity, rotational mechanism"/>
    <property type="evidence" value="ECO:0007669"/>
    <property type="project" value="InterPro"/>
</dbReference>
<dbReference type="GO" id="GO:0016887">
    <property type="term" value="F:ATP hydrolysis activity"/>
    <property type="evidence" value="ECO:0007669"/>
    <property type="project" value="TreeGrafter"/>
</dbReference>
<dbReference type="STRING" id="41688.A0A2N3N4W1"/>
<dbReference type="InterPro" id="IPR005124">
    <property type="entry name" value="V-ATPase_G"/>
</dbReference>
<dbReference type="Gene3D" id="1.20.5.2950">
    <property type="match status" value="1"/>
</dbReference>
<dbReference type="FunFam" id="1.20.5.2950:FF:000001">
    <property type="entry name" value="V-type proton ATPase subunit G"/>
    <property type="match status" value="1"/>
</dbReference>
<evidence type="ECO:0000256" key="3">
    <source>
        <dbReference type="ARBA" id="ARBA00022781"/>
    </source>
</evidence>
<proteinExistence type="inferred from homology"/>
<dbReference type="OrthoDB" id="250802at2759"/>
<keyword evidence="9" id="KW-1185">Reference proteome</keyword>
<dbReference type="GO" id="GO:0000221">
    <property type="term" value="C:vacuolar proton-transporting V-type ATPase, V1 domain"/>
    <property type="evidence" value="ECO:0007669"/>
    <property type="project" value="TreeGrafter"/>
</dbReference>
<organism evidence="8 9">
    <name type="scientific">Lomentospora prolificans</name>
    <dbReference type="NCBI Taxonomy" id="41688"/>
    <lineage>
        <taxon>Eukaryota</taxon>
        <taxon>Fungi</taxon>
        <taxon>Dikarya</taxon>
        <taxon>Ascomycota</taxon>
        <taxon>Pezizomycotina</taxon>
        <taxon>Sordariomycetes</taxon>
        <taxon>Hypocreomycetidae</taxon>
        <taxon>Microascales</taxon>
        <taxon>Microascaceae</taxon>
        <taxon>Lomentospora</taxon>
    </lineage>
</organism>
<evidence type="ECO:0000256" key="4">
    <source>
        <dbReference type="ARBA" id="ARBA00023065"/>
    </source>
</evidence>
<feature type="region of interest" description="Disordered" evidence="7">
    <location>
        <begin position="1"/>
        <end position="24"/>
    </location>
</feature>
<evidence type="ECO:0000313" key="8">
    <source>
        <dbReference type="EMBL" id="PKS07465.1"/>
    </source>
</evidence>
<dbReference type="NCBIfam" id="TIGR01147">
    <property type="entry name" value="V_ATP_synt_G"/>
    <property type="match status" value="1"/>
</dbReference>
<keyword evidence="4 5" id="KW-0406">Ion transport</keyword>
<dbReference type="VEuPathDB" id="FungiDB:jhhlp_006069"/>
<dbReference type="AlphaFoldDB" id="A0A2N3N4W1"/>
<keyword evidence="3 5" id="KW-0375">Hydrogen ion transport</keyword>
<comment type="similarity">
    <text evidence="1 5">Belongs to the V-ATPase G subunit family.</text>
</comment>
<sequence length="133" mass="14848">MASLSCSPAPNLPHQLPFQSAQHSAGIQTLLDAEREASKIVEQVRTKRVKQARDEAKKEIEEHRENMEKKFKAFEAEHTEGNTAAEQEAMKDAEAKIKELQSRAQKNKDRVINELLSAVFEAKPTPPASIASK</sequence>
<evidence type="ECO:0000256" key="2">
    <source>
        <dbReference type="ARBA" id="ARBA00022448"/>
    </source>
</evidence>
<keyword evidence="2 5" id="KW-0813">Transport</keyword>
<comment type="caution">
    <text evidence="8">The sequence shown here is derived from an EMBL/GenBank/DDBJ whole genome shotgun (WGS) entry which is preliminary data.</text>
</comment>
<keyword evidence="6" id="KW-0175">Coiled coil</keyword>
<feature type="coiled-coil region" evidence="6">
    <location>
        <begin position="46"/>
        <end position="110"/>
    </location>
</feature>
<accession>A0A2N3N4W1</accession>
<comment type="function">
    <text evidence="5">Subunit of the V1 complex of vacuolar(H+)-ATPase (V-ATPase), a multisubunit enzyme composed of a peripheral complex (V1) that hydrolyzes ATP and a membrane integral complex (V0) that translocates protons. V-ATPase is responsible for acidifying and maintaining the pH of intracellular compartments and in some cell types, is targeted to the plasma membrane, where it is responsible for acidifying the extracellular environment.</text>
</comment>